<gene>
    <name evidence="7" type="ORF">PVAG01_11320</name>
</gene>
<comment type="subcellular location">
    <subcellularLocation>
        <location evidence="1">Membrane</location>
        <topology evidence="1">Multi-pass membrane protein</topology>
    </subcellularLocation>
</comment>
<feature type="transmembrane region" description="Helical" evidence="6">
    <location>
        <begin position="12"/>
        <end position="39"/>
    </location>
</feature>
<dbReference type="InterPro" id="IPR003689">
    <property type="entry name" value="ZIP"/>
</dbReference>
<proteinExistence type="predicted"/>
<comment type="caution">
    <text evidence="7">The sequence shown here is derived from an EMBL/GenBank/DDBJ whole genome shotgun (WGS) entry which is preliminary data.</text>
</comment>
<dbReference type="PANTHER" id="PTHR11040:SF210">
    <property type="entry name" value="ZINC-REGULATED TRANSPORTER 3"/>
    <property type="match status" value="1"/>
</dbReference>
<feature type="transmembrane region" description="Helical" evidence="6">
    <location>
        <begin position="51"/>
        <end position="71"/>
    </location>
</feature>
<evidence type="ECO:0000256" key="5">
    <source>
        <dbReference type="SAM" id="MobiDB-lite"/>
    </source>
</evidence>
<keyword evidence="4 6" id="KW-0472">Membrane</keyword>
<feature type="transmembrane region" description="Helical" evidence="6">
    <location>
        <begin position="415"/>
        <end position="440"/>
    </location>
</feature>
<protein>
    <submittedName>
        <fullName evidence="7">ZIP Zinc transporter</fullName>
    </submittedName>
</protein>
<name>A0ABR4P1Z3_9HELO</name>
<dbReference type="Pfam" id="PF02535">
    <property type="entry name" value="Zip"/>
    <property type="match status" value="1"/>
</dbReference>
<evidence type="ECO:0000256" key="1">
    <source>
        <dbReference type="ARBA" id="ARBA00004141"/>
    </source>
</evidence>
<feature type="region of interest" description="Disordered" evidence="5">
    <location>
        <begin position="286"/>
        <end position="341"/>
    </location>
</feature>
<evidence type="ECO:0000256" key="6">
    <source>
        <dbReference type="SAM" id="Phobius"/>
    </source>
</evidence>
<organism evidence="7 8">
    <name type="scientific">Phlyctema vagabunda</name>
    <dbReference type="NCBI Taxonomy" id="108571"/>
    <lineage>
        <taxon>Eukaryota</taxon>
        <taxon>Fungi</taxon>
        <taxon>Dikarya</taxon>
        <taxon>Ascomycota</taxon>
        <taxon>Pezizomycotina</taxon>
        <taxon>Leotiomycetes</taxon>
        <taxon>Helotiales</taxon>
        <taxon>Dermateaceae</taxon>
        <taxon>Phlyctema</taxon>
    </lineage>
</organism>
<feature type="transmembrane region" description="Helical" evidence="6">
    <location>
        <begin position="386"/>
        <end position="409"/>
    </location>
</feature>
<feature type="region of interest" description="Disordered" evidence="5">
    <location>
        <begin position="127"/>
        <end position="208"/>
    </location>
</feature>
<feature type="compositionally biased region" description="Acidic residues" evidence="5">
    <location>
        <begin position="320"/>
        <end position="331"/>
    </location>
</feature>
<feature type="transmembrane region" description="Helical" evidence="6">
    <location>
        <begin position="91"/>
        <end position="109"/>
    </location>
</feature>
<accession>A0ABR4P1Z3</accession>
<evidence type="ECO:0000256" key="4">
    <source>
        <dbReference type="ARBA" id="ARBA00023136"/>
    </source>
</evidence>
<feature type="transmembrane region" description="Helical" evidence="6">
    <location>
        <begin position="452"/>
        <end position="472"/>
    </location>
</feature>
<reference evidence="7 8" key="1">
    <citation type="submission" date="2024-06" db="EMBL/GenBank/DDBJ databases">
        <title>Complete genome of Phlyctema vagabunda strain 19-DSS-EL-015.</title>
        <authorList>
            <person name="Fiorenzani C."/>
        </authorList>
    </citation>
    <scope>NUCLEOTIDE SEQUENCE [LARGE SCALE GENOMIC DNA]</scope>
    <source>
        <strain evidence="7 8">19-DSS-EL-015</strain>
    </source>
</reference>
<evidence type="ECO:0000313" key="8">
    <source>
        <dbReference type="Proteomes" id="UP001629113"/>
    </source>
</evidence>
<dbReference type="Proteomes" id="UP001629113">
    <property type="component" value="Unassembled WGS sequence"/>
</dbReference>
<evidence type="ECO:0000256" key="2">
    <source>
        <dbReference type="ARBA" id="ARBA00022692"/>
    </source>
</evidence>
<keyword evidence="3 6" id="KW-1133">Transmembrane helix</keyword>
<dbReference type="EMBL" id="JBFCZG010000011">
    <property type="protein sequence ID" value="KAL3417320.1"/>
    <property type="molecule type" value="Genomic_DNA"/>
</dbReference>
<keyword evidence="8" id="KW-1185">Reference proteome</keyword>
<feature type="compositionally biased region" description="Polar residues" evidence="5">
    <location>
        <begin position="130"/>
        <end position="139"/>
    </location>
</feature>
<dbReference type="PANTHER" id="PTHR11040">
    <property type="entry name" value="ZINC/IRON TRANSPORTER"/>
    <property type="match status" value="1"/>
</dbReference>
<feature type="transmembrane region" description="Helical" evidence="6">
    <location>
        <begin position="484"/>
        <end position="503"/>
    </location>
</feature>
<evidence type="ECO:0000313" key="7">
    <source>
        <dbReference type="EMBL" id="KAL3417320.1"/>
    </source>
</evidence>
<sequence>MEVTGMDNDTRGWIMTVVSGIACIVGASVICVDLIICRFPGKKNFKIQESNAFLASSLSLSFGVMLFTSLYGMLPSSKKYLLSGGLSKSGAAWTVIGCFTAGFIGIQVVSRLLHSCMPSHVVDCDHDHNGPSSRSQSRGHSVAHSHGGHDRGRHTHRHLSTTNDHATEESPLLPADSGKLRRQASHRGDADAEWTAPNMSQTSRTLSRRPSVFEITKGRVLSFVKDTKSNCDVTGPCFGYSDPCGQECYKHVEAKLAAQIPRPNTSLRTNTGNWVNRRPSTTLLVQPLNEPGNGPDESEITEEHSPLRVTRAVSRRSEINEEPVQDCDEDSNASSDLEAQHHHHVPKNAFASIGIQTSVAIALHKIPEGFITYASNHANPSLGFSVFMALFVHNITEGFALALPIYLAWNNRLQAMIVAFLLGGLSQPIGAGVAALWFRAANNGSHKPGERFYGCMFGVTAGIMTSVALQLFVESLTLNHNRNLCITFAFLGMAIIGVSNALTA</sequence>
<keyword evidence="2 6" id="KW-0812">Transmembrane</keyword>
<evidence type="ECO:0000256" key="3">
    <source>
        <dbReference type="ARBA" id="ARBA00022989"/>
    </source>
</evidence>